<evidence type="ECO:0000313" key="9">
    <source>
        <dbReference type="EMBL" id="WXC78617.1"/>
    </source>
</evidence>
<proteinExistence type="predicted"/>
<feature type="domain" description="Ketopantoate reductase C-terminal" evidence="8">
    <location>
        <begin position="197"/>
        <end position="316"/>
    </location>
</feature>
<name>A0ABZ2NUL1_9BRAD</name>
<dbReference type="PANTHER" id="PTHR21708:SF45">
    <property type="entry name" value="2-DEHYDROPANTOATE 2-REDUCTASE"/>
    <property type="match status" value="1"/>
</dbReference>
<dbReference type="Pfam" id="PF08546">
    <property type="entry name" value="ApbA_C"/>
    <property type="match status" value="1"/>
</dbReference>
<evidence type="ECO:0000256" key="2">
    <source>
        <dbReference type="ARBA" id="ARBA00013014"/>
    </source>
</evidence>
<evidence type="ECO:0000259" key="8">
    <source>
        <dbReference type="Pfam" id="PF08546"/>
    </source>
</evidence>
<feature type="domain" description="Ketopantoate reductase N-terminal" evidence="7">
    <location>
        <begin position="3"/>
        <end position="104"/>
    </location>
</feature>
<evidence type="ECO:0000256" key="6">
    <source>
        <dbReference type="ARBA" id="ARBA00048793"/>
    </source>
</evidence>
<comment type="catalytic activity">
    <reaction evidence="6">
        <text>(R)-pantoate + NADP(+) = 2-dehydropantoate + NADPH + H(+)</text>
        <dbReference type="Rhea" id="RHEA:16233"/>
        <dbReference type="ChEBI" id="CHEBI:11561"/>
        <dbReference type="ChEBI" id="CHEBI:15378"/>
        <dbReference type="ChEBI" id="CHEBI:15980"/>
        <dbReference type="ChEBI" id="CHEBI:57783"/>
        <dbReference type="ChEBI" id="CHEBI:58349"/>
        <dbReference type="EC" id="1.1.1.169"/>
    </reaction>
</comment>
<evidence type="ECO:0000256" key="1">
    <source>
        <dbReference type="ARBA" id="ARBA00004994"/>
    </source>
</evidence>
<keyword evidence="9" id="KW-0560">Oxidoreductase</keyword>
<accession>A0ABZ2NUL1</accession>
<protein>
    <recommendedName>
        <fullName evidence="3">2-dehydropantoate 2-reductase</fullName>
        <ecNumber evidence="2">1.1.1.169</ecNumber>
    </recommendedName>
    <alternativeName>
        <fullName evidence="5">Ketopantoate reductase</fullName>
    </alternativeName>
</protein>
<dbReference type="InterPro" id="IPR013752">
    <property type="entry name" value="KPA_reductase"/>
</dbReference>
<dbReference type="InterPro" id="IPR051402">
    <property type="entry name" value="KPR-Related"/>
</dbReference>
<dbReference type="SUPFAM" id="SSF51735">
    <property type="entry name" value="NAD(P)-binding Rossmann-fold domains"/>
    <property type="match status" value="1"/>
</dbReference>
<dbReference type="Proteomes" id="UP001432046">
    <property type="component" value="Chromosome"/>
</dbReference>
<dbReference type="InterPro" id="IPR013328">
    <property type="entry name" value="6PGD_dom2"/>
</dbReference>
<dbReference type="EC" id="1.1.1.169" evidence="2"/>
<evidence type="ECO:0000259" key="7">
    <source>
        <dbReference type="Pfam" id="PF02558"/>
    </source>
</evidence>
<dbReference type="Pfam" id="PF02558">
    <property type="entry name" value="ApbA"/>
    <property type="match status" value="1"/>
</dbReference>
<dbReference type="SUPFAM" id="SSF48179">
    <property type="entry name" value="6-phosphogluconate dehydrogenase C-terminal domain-like"/>
    <property type="match status" value="1"/>
</dbReference>
<organism evidence="9 10">
    <name type="scientific">Bradyrhizobium septentrionale</name>
    <dbReference type="NCBI Taxonomy" id="1404411"/>
    <lineage>
        <taxon>Bacteria</taxon>
        <taxon>Pseudomonadati</taxon>
        <taxon>Pseudomonadota</taxon>
        <taxon>Alphaproteobacteria</taxon>
        <taxon>Hyphomicrobiales</taxon>
        <taxon>Nitrobacteraceae</taxon>
        <taxon>Bradyrhizobium</taxon>
    </lineage>
</organism>
<keyword evidence="4" id="KW-0566">Pantothenate biosynthesis</keyword>
<dbReference type="NCBIfam" id="NF005089">
    <property type="entry name" value="PRK06522.1-4"/>
    <property type="match status" value="1"/>
</dbReference>
<dbReference type="RefSeq" id="WP_338823364.1">
    <property type="nucleotide sequence ID" value="NZ_CP147708.1"/>
</dbReference>
<gene>
    <name evidence="9" type="ORF">WDK88_35400</name>
</gene>
<evidence type="ECO:0000313" key="10">
    <source>
        <dbReference type="Proteomes" id="UP001432046"/>
    </source>
</evidence>
<evidence type="ECO:0000256" key="5">
    <source>
        <dbReference type="ARBA" id="ARBA00032024"/>
    </source>
</evidence>
<sequence>MRICIYGAGAIGGYLGVEFMRAGADVSLVARGAHLAAMRQNGLKLLIGDEERVVHPRCTDDPTELGEQDFVIVCLKAHSITGVIERMQPLLGQRTRIVTAVNGIPYWYFYKHGGRHEGSALESIDPGGRQWKELGPERAIGCVVYPATEIEAPGVIRHVYGNNFPLGEPSGEITPEVESLSALFAAAGMKAPVLDRIRDEIWLKLWGNVCFNPISALTHATLDVICSNPGTRALSKAIMLEAQAIAESLGVKFRVDVERRIEGARKVGAHKTSMLQDLERGRLVEIDPLITVVQEMGRMTGIATPALDAVLALVAQRTRLAGLYDGAAGVAETKSLAVA</sequence>
<comment type="pathway">
    <text evidence="1">Cofactor biosynthesis; (R)-pantothenate biosynthesis; (R)-pantoate from 3-methyl-2-oxobutanoate: step 2/2.</text>
</comment>
<keyword evidence="10" id="KW-1185">Reference proteome</keyword>
<dbReference type="InterPro" id="IPR008927">
    <property type="entry name" value="6-PGluconate_DH-like_C_sf"/>
</dbReference>
<dbReference type="EMBL" id="CP147711">
    <property type="protein sequence ID" value="WXC78617.1"/>
    <property type="molecule type" value="Genomic_DNA"/>
</dbReference>
<dbReference type="Gene3D" id="3.40.50.720">
    <property type="entry name" value="NAD(P)-binding Rossmann-like Domain"/>
    <property type="match status" value="1"/>
</dbReference>
<dbReference type="InterPro" id="IPR036291">
    <property type="entry name" value="NAD(P)-bd_dom_sf"/>
</dbReference>
<evidence type="ECO:0000256" key="3">
    <source>
        <dbReference type="ARBA" id="ARBA00019465"/>
    </source>
</evidence>
<dbReference type="InterPro" id="IPR013332">
    <property type="entry name" value="KPR_N"/>
</dbReference>
<dbReference type="GO" id="GO:0008677">
    <property type="term" value="F:2-dehydropantoate 2-reductase activity"/>
    <property type="evidence" value="ECO:0007669"/>
    <property type="project" value="UniProtKB-EC"/>
</dbReference>
<dbReference type="PANTHER" id="PTHR21708">
    <property type="entry name" value="PROBABLE 2-DEHYDROPANTOATE 2-REDUCTASE"/>
    <property type="match status" value="1"/>
</dbReference>
<dbReference type="Gene3D" id="1.10.1040.10">
    <property type="entry name" value="N-(1-d-carboxylethyl)-l-norvaline Dehydrogenase, domain 2"/>
    <property type="match status" value="1"/>
</dbReference>
<reference evidence="9" key="2">
    <citation type="submission" date="2024-03" db="EMBL/GenBank/DDBJ databases">
        <authorList>
            <person name="Bromfield E.S.P."/>
            <person name="Cloutier S."/>
        </authorList>
    </citation>
    <scope>NUCLEOTIDE SEQUENCE</scope>
    <source>
        <strain evidence="9">5S5</strain>
    </source>
</reference>
<reference evidence="9" key="1">
    <citation type="journal article" date="2021" name="Int. J. Syst. Evol. Microbiol.">
        <title>Bradyrhizobium septentrionale sp. nov. (sv. septentrionale) and Bradyrhizobium quebecense sp. nov. (sv. septentrionale) associated with legumes native to Canada possess rearranged symbiosis genes and numerous insertion sequences.</title>
        <authorList>
            <person name="Bromfield E.S.P."/>
            <person name="Cloutier S."/>
        </authorList>
    </citation>
    <scope>NUCLEOTIDE SEQUENCE</scope>
    <source>
        <strain evidence="9">5S5</strain>
    </source>
</reference>
<evidence type="ECO:0000256" key="4">
    <source>
        <dbReference type="ARBA" id="ARBA00022655"/>
    </source>
</evidence>